<evidence type="ECO:0000313" key="7">
    <source>
        <dbReference type="EMBL" id="MFC3571962.1"/>
    </source>
</evidence>
<evidence type="ECO:0000256" key="4">
    <source>
        <dbReference type="ARBA" id="ARBA00023136"/>
    </source>
</evidence>
<accession>A0ABV7S895</accession>
<name>A0ABV7S895_9ACTN</name>
<feature type="transmembrane region" description="Helical" evidence="5">
    <location>
        <begin position="178"/>
        <end position="199"/>
    </location>
</feature>
<dbReference type="EMBL" id="JBHRWR010000002">
    <property type="protein sequence ID" value="MFC3571962.1"/>
    <property type="molecule type" value="Genomic_DNA"/>
</dbReference>
<protein>
    <submittedName>
        <fullName evidence="7">O-antigen ligase family protein</fullName>
    </submittedName>
</protein>
<dbReference type="Proteomes" id="UP001595701">
    <property type="component" value="Unassembled WGS sequence"/>
</dbReference>
<feature type="domain" description="O-antigen ligase-related" evidence="6">
    <location>
        <begin position="142"/>
        <end position="279"/>
    </location>
</feature>
<evidence type="ECO:0000313" key="8">
    <source>
        <dbReference type="Proteomes" id="UP001595701"/>
    </source>
</evidence>
<dbReference type="Pfam" id="PF04932">
    <property type="entry name" value="Wzy_C"/>
    <property type="match status" value="1"/>
</dbReference>
<feature type="transmembrane region" description="Helical" evidence="5">
    <location>
        <begin position="140"/>
        <end position="166"/>
    </location>
</feature>
<feature type="transmembrane region" description="Helical" evidence="5">
    <location>
        <begin position="105"/>
        <end position="128"/>
    </location>
</feature>
<feature type="transmembrane region" description="Helical" evidence="5">
    <location>
        <begin position="272"/>
        <end position="291"/>
    </location>
</feature>
<comment type="subcellular location">
    <subcellularLocation>
        <location evidence="1">Membrane</location>
        <topology evidence="1">Multi-pass membrane protein</topology>
    </subcellularLocation>
</comment>
<evidence type="ECO:0000256" key="1">
    <source>
        <dbReference type="ARBA" id="ARBA00004141"/>
    </source>
</evidence>
<evidence type="ECO:0000256" key="3">
    <source>
        <dbReference type="ARBA" id="ARBA00022989"/>
    </source>
</evidence>
<feature type="transmembrane region" description="Helical" evidence="5">
    <location>
        <begin position="25"/>
        <end position="44"/>
    </location>
</feature>
<reference evidence="8" key="1">
    <citation type="journal article" date="2019" name="Int. J. Syst. Evol. Microbiol.">
        <title>The Global Catalogue of Microorganisms (GCM) 10K type strain sequencing project: providing services to taxonomists for standard genome sequencing and annotation.</title>
        <authorList>
            <consortium name="The Broad Institute Genomics Platform"/>
            <consortium name="The Broad Institute Genome Sequencing Center for Infectious Disease"/>
            <person name="Wu L."/>
            <person name="Ma J."/>
        </authorList>
    </citation>
    <scope>NUCLEOTIDE SEQUENCE [LARGE SCALE GENOMIC DNA]</scope>
    <source>
        <strain evidence="8">CGMCC 4.7035</strain>
    </source>
</reference>
<dbReference type="GO" id="GO:0016874">
    <property type="term" value="F:ligase activity"/>
    <property type="evidence" value="ECO:0007669"/>
    <property type="project" value="UniProtKB-KW"/>
</dbReference>
<gene>
    <name evidence="7" type="ORF">ACFOZ0_01360</name>
</gene>
<keyword evidence="8" id="KW-1185">Reference proteome</keyword>
<keyword evidence="2 5" id="KW-0812">Transmembrane</keyword>
<keyword evidence="4 5" id="KW-0472">Membrane</keyword>
<dbReference type="InterPro" id="IPR007016">
    <property type="entry name" value="O-antigen_ligase-rel_domated"/>
</dbReference>
<dbReference type="PANTHER" id="PTHR37422:SF13">
    <property type="entry name" value="LIPOPOLYSACCHARIDE BIOSYNTHESIS PROTEIN PA4999-RELATED"/>
    <property type="match status" value="1"/>
</dbReference>
<sequence>MGSTGTESAAGAADAEDERRNVSDATGVLLLGACAAWSLITAAAHGGRPEGVLLAVLAVAAGYAAGRIFGALLPVAAPAAGACVGLALVVAAPQAPAGPQFVAPLGHTGALAAVLTLSTGAACCASWAARSPAARLALRLSAAAVTVVAAALGSTTGLVASTGVLLCSLAAARMRYRALGLAGLALFVAVVTGAAGAVAEGLLPDSPMSFLEDQLGLHRVLLWHDALALVQRDPALGAGPGRFGELSPTAAQSLLPDGKPHSAPLQLAAEQGLVGVALLAAVFCWVLYALWRTPRPTPIALTAGAALTTLAVIASVGNALSFATVTAGAGLLAGIATARPLTDTEEAGRRSEWGTPPE</sequence>
<dbReference type="RefSeq" id="WP_310771485.1">
    <property type="nucleotide sequence ID" value="NZ_JBHRWR010000002.1"/>
</dbReference>
<evidence type="ECO:0000259" key="6">
    <source>
        <dbReference type="Pfam" id="PF04932"/>
    </source>
</evidence>
<keyword evidence="3 5" id="KW-1133">Transmembrane helix</keyword>
<dbReference type="InterPro" id="IPR051533">
    <property type="entry name" value="WaaL-like"/>
</dbReference>
<organism evidence="7 8">
    <name type="scientific">Streptomyces yaanensis</name>
    <dbReference type="NCBI Taxonomy" id="1142239"/>
    <lineage>
        <taxon>Bacteria</taxon>
        <taxon>Bacillati</taxon>
        <taxon>Actinomycetota</taxon>
        <taxon>Actinomycetes</taxon>
        <taxon>Kitasatosporales</taxon>
        <taxon>Streptomycetaceae</taxon>
        <taxon>Streptomyces</taxon>
    </lineage>
</organism>
<dbReference type="PANTHER" id="PTHR37422">
    <property type="entry name" value="TEICHURONIC ACID BIOSYNTHESIS PROTEIN TUAE"/>
    <property type="match status" value="1"/>
</dbReference>
<proteinExistence type="predicted"/>
<evidence type="ECO:0000256" key="5">
    <source>
        <dbReference type="SAM" id="Phobius"/>
    </source>
</evidence>
<evidence type="ECO:0000256" key="2">
    <source>
        <dbReference type="ARBA" id="ARBA00022692"/>
    </source>
</evidence>
<keyword evidence="7" id="KW-0436">Ligase</keyword>
<feature type="transmembrane region" description="Helical" evidence="5">
    <location>
        <begin position="75"/>
        <end position="93"/>
    </location>
</feature>
<comment type="caution">
    <text evidence="7">The sequence shown here is derived from an EMBL/GenBank/DDBJ whole genome shotgun (WGS) entry which is preliminary data.</text>
</comment>